<keyword evidence="3" id="KW-0472">Membrane</keyword>
<evidence type="ECO:0000256" key="2">
    <source>
        <dbReference type="ARBA" id="ARBA00023008"/>
    </source>
</evidence>
<dbReference type="InterPro" id="IPR013766">
    <property type="entry name" value="Thioredoxin_domain"/>
</dbReference>
<dbReference type="Pfam" id="PF02630">
    <property type="entry name" value="SCO1-SenC"/>
    <property type="match status" value="1"/>
</dbReference>
<dbReference type="Proteomes" id="UP000246145">
    <property type="component" value="Unassembled WGS sequence"/>
</dbReference>
<dbReference type="CDD" id="cd02968">
    <property type="entry name" value="SCO"/>
    <property type="match status" value="1"/>
</dbReference>
<dbReference type="RefSeq" id="WP_133244295.1">
    <property type="nucleotide sequence ID" value="NZ_JACCEX010000004.1"/>
</dbReference>
<feature type="transmembrane region" description="Helical" evidence="3">
    <location>
        <begin position="223"/>
        <end position="249"/>
    </location>
</feature>
<keyword evidence="2" id="KW-0186">Copper</keyword>
<evidence type="ECO:0000313" key="6">
    <source>
        <dbReference type="EMBL" id="PVY61346.1"/>
    </source>
</evidence>
<dbReference type="Gene3D" id="3.40.30.10">
    <property type="entry name" value="Glutaredoxin"/>
    <property type="match status" value="1"/>
</dbReference>
<keyword evidence="4" id="KW-0732">Signal</keyword>
<dbReference type="AlphaFoldDB" id="A0A2U1CK06"/>
<dbReference type="SUPFAM" id="SSF52833">
    <property type="entry name" value="Thioredoxin-like"/>
    <property type="match status" value="1"/>
</dbReference>
<evidence type="ECO:0000256" key="1">
    <source>
        <dbReference type="ARBA" id="ARBA00010996"/>
    </source>
</evidence>
<dbReference type="STRING" id="1231391.GCA_000308195_00926"/>
<comment type="similarity">
    <text evidence="1">Belongs to the SCO1/2 family.</text>
</comment>
<keyword evidence="7" id="KW-1185">Reference proteome</keyword>
<reference evidence="6 7" key="1">
    <citation type="submission" date="2018-04" db="EMBL/GenBank/DDBJ databases">
        <title>Genomic Encyclopedia of Type Strains, Phase IV (KMG-IV): sequencing the most valuable type-strain genomes for metagenomic binning, comparative biology and taxonomic classification.</title>
        <authorList>
            <person name="Goeker M."/>
        </authorList>
    </citation>
    <scope>NUCLEOTIDE SEQUENCE [LARGE SCALE GENOMIC DNA]</scope>
    <source>
        <strain evidence="6 7">DSM 10065</strain>
    </source>
</reference>
<feature type="chain" id="PRO_5015638877" evidence="4">
    <location>
        <begin position="29"/>
        <end position="271"/>
    </location>
</feature>
<accession>A0A2U1CK06</accession>
<dbReference type="InterPro" id="IPR003782">
    <property type="entry name" value="SCO1/SenC"/>
</dbReference>
<dbReference type="InterPro" id="IPR036249">
    <property type="entry name" value="Thioredoxin-like_sf"/>
</dbReference>
<dbReference type="OrthoDB" id="9786756at2"/>
<organism evidence="6 7">
    <name type="scientific">Pusillimonas noertemannii</name>
    <dbReference type="NCBI Taxonomy" id="305977"/>
    <lineage>
        <taxon>Bacteria</taxon>
        <taxon>Pseudomonadati</taxon>
        <taxon>Pseudomonadota</taxon>
        <taxon>Betaproteobacteria</taxon>
        <taxon>Burkholderiales</taxon>
        <taxon>Alcaligenaceae</taxon>
        <taxon>Pusillimonas</taxon>
    </lineage>
</organism>
<keyword evidence="3" id="KW-1133">Transmembrane helix</keyword>
<evidence type="ECO:0000256" key="3">
    <source>
        <dbReference type="SAM" id="Phobius"/>
    </source>
</evidence>
<dbReference type="PANTHER" id="PTHR12151">
    <property type="entry name" value="ELECTRON TRANSPORT PROTIN SCO1/SENC FAMILY MEMBER"/>
    <property type="match status" value="1"/>
</dbReference>
<feature type="domain" description="Thioredoxin" evidence="5">
    <location>
        <begin position="36"/>
        <end position="200"/>
    </location>
</feature>
<name>A0A2U1CK06_9BURK</name>
<proteinExistence type="inferred from homology"/>
<gene>
    <name evidence="6" type="ORF">C7440_2896</name>
</gene>
<dbReference type="PROSITE" id="PS51352">
    <property type="entry name" value="THIOREDOXIN_2"/>
    <property type="match status" value="1"/>
</dbReference>
<feature type="signal peptide" evidence="4">
    <location>
        <begin position="1"/>
        <end position="28"/>
    </location>
</feature>
<dbReference type="PANTHER" id="PTHR12151:SF8">
    <property type="entry name" value="THIOREDOXIN DOMAIN-CONTAINING PROTEIN"/>
    <property type="match status" value="1"/>
</dbReference>
<evidence type="ECO:0000313" key="7">
    <source>
        <dbReference type="Proteomes" id="UP000246145"/>
    </source>
</evidence>
<keyword evidence="3" id="KW-0812">Transmembrane</keyword>
<sequence length="271" mass="29575">MRALHSKRMAFHLVGLCLLACIAGTAQALPLTQFRQNLGVQLPLDTVFRDAQGRQRHLRDYFGKHPVVLVFGYYHCPRLCSTVMDGVLQGLGGTGLPHTVLGVGIDPRETANDAARKLDAYLRSGADARELHLLTGHRADIRQLAEAAGFDYAYDPESDQYSHPAGFLIASPQGRITRYFSGLRFDRKDVRLALIEASDGQVGSVIEQIQLLCSHYDPLAGRYTLAIMSMMRVAGVLTLIALVAGVAAARRRSRKKHAAETAATRASGRPA</sequence>
<comment type="caution">
    <text evidence="6">The sequence shown here is derived from an EMBL/GenBank/DDBJ whole genome shotgun (WGS) entry which is preliminary data.</text>
</comment>
<evidence type="ECO:0000259" key="5">
    <source>
        <dbReference type="PROSITE" id="PS51352"/>
    </source>
</evidence>
<dbReference type="EMBL" id="QEKO01000004">
    <property type="protein sequence ID" value="PVY61346.1"/>
    <property type="molecule type" value="Genomic_DNA"/>
</dbReference>
<evidence type="ECO:0000256" key="4">
    <source>
        <dbReference type="SAM" id="SignalP"/>
    </source>
</evidence>
<protein>
    <submittedName>
        <fullName evidence="6">Protein SCO1/2</fullName>
    </submittedName>
</protein>